<dbReference type="AlphaFoldDB" id="X1Q5W6"/>
<organism evidence="1">
    <name type="scientific">marine sediment metagenome</name>
    <dbReference type="NCBI Taxonomy" id="412755"/>
    <lineage>
        <taxon>unclassified sequences</taxon>
        <taxon>metagenomes</taxon>
        <taxon>ecological metagenomes</taxon>
    </lineage>
</organism>
<gene>
    <name evidence="1" type="ORF">S12H4_01839</name>
</gene>
<proteinExistence type="predicted"/>
<sequence length="60" mass="7262">MSRTRTYLRRECTKCLICGYVPDKKAKKKTKEKELLVFDVNPFVDVILEHYEYMPLYIPF</sequence>
<dbReference type="EMBL" id="BARW01000395">
    <property type="protein sequence ID" value="GAI63907.1"/>
    <property type="molecule type" value="Genomic_DNA"/>
</dbReference>
<reference evidence="1" key="1">
    <citation type="journal article" date="2014" name="Front. Microbiol.">
        <title>High frequency of phylogenetically diverse reductive dehalogenase-homologous genes in deep subseafloor sedimentary metagenomes.</title>
        <authorList>
            <person name="Kawai M."/>
            <person name="Futagami T."/>
            <person name="Toyoda A."/>
            <person name="Takaki Y."/>
            <person name="Nishi S."/>
            <person name="Hori S."/>
            <person name="Arai W."/>
            <person name="Tsubouchi T."/>
            <person name="Morono Y."/>
            <person name="Uchiyama I."/>
            <person name="Ito T."/>
            <person name="Fujiyama A."/>
            <person name="Inagaki F."/>
            <person name="Takami H."/>
        </authorList>
    </citation>
    <scope>NUCLEOTIDE SEQUENCE</scope>
    <source>
        <strain evidence="1">Expedition CK06-06</strain>
    </source>
</reference>
<protein>
    <submittedName>
        <fullName evidence="1">Uncharacterized protein</fullName>
    </submittedName>
</protein>
<evidence type="ECO:0000313" key="1">
    <source>
        <dbReference type="EMBL" id="GAI63907.1"/>
    </source>
</evidence>
<comment type="caution">
    <text evidence="1">The sequence shown here is derived from an EMBL/GenBank/DDBJ whole genome shotgun (WGS) entry which is preliminary data.</text>
</comment>
<name>X1Q5W6_9ZZZZ</name>
<accession>X1Q5W6</accession>